<dbReference type="GO" id="GO:0005886">
    <property type="term" value="C:plasma membrane"/>
    <property type="evidence" value="ECO:0007669"/>
    <property type="project" value="TreeGrafter"/>
</dbReference>
<dbReference type="PRINTS" id="PR00344">
    <property type="entry name" value="BCTRLSENSOR"/>
</dbReference>
<comment type="catalytic activity">
    <reaction evidence="1">
        <text>ATP + protein L-histidine = ADP + protein N-phospho-L-histidine.</text>
        <dbReference type="EC" id="2.7.13.3"/>
    </reaction>
</comment>
<accession>A0A3B0TYS1</accession>
<keyword evidence="3" id="KW-0597">Phosphoprotein</keyword>
<dbReference type="Pfam" id="PF00512">
    <property type="entry name" value="HisKA"/>
    <property type="match status" value="1"/>
</dbReference>
<dbReference type="SMART" id="SM00387">
    <property type="entry name" value="HATPase_c"/>
    <property type="match status" value="1"/>
</dbReference>
<dbReference type="PANTHER" id="PTHR43047:SF72">
    <property type="entry name" value="OSMOSENSING HISTIDINE PROTEIN KINASE SLN1"/>
    <property type="match status" value="1"/>
</dbReference>
<dbReference type="InterPro" id="IPR003661">
    <property type="entry name" value="HisK_dim/P_dom"/>
</dbReference>
<dbReference type="InterPro" id="IPR005467">
    <property type="entry name" value="His_kinase_dom"/>
</dbReference>
<name>A0A3B0TYS1_9ZZZZ</name>
<keyword evidence="8" id="KW-1133">Transmembrane helix</keyword>
<feature type="domain" description="Histidine kinase" evidence="9">
    <location>
        <begin position="163"/>
        <end position="382"/>
    </location>
</feature>
<organism evidence="10">
    <name type="scientific">hydrothermal vent metagenome</name>
    <dbReference type="NCBI Taxonomy" id="652676"/>
    <lineage>
        <taxon>unclassified sequences</taxon>
        <taxon>metagenomes</taxon>
        <taxon>ecological metagenomes</taxon>
    </lineage>
</organism>
<dbReference type="PROSITE" id="PS50109">
    <property type="entry name" value="HIS_KIN"/>
    <property type="match status" value="1"/>
</dbReference>
<reference evidence="10" key="1">
    <citation type="submission" date="2018-06" db="EMBL/GenBank/DDBJ databases">
        <authorList>
            <person name="Zhirakovskaya E."/>
        </authorList>
    </citation>
    <scope>NUCLEOTIDE SEQUENCE</scope>
</reference>
<keyword evidence="6" id="KW-0175">Coiled coil</keyword>
<dbReference type="Gene3D" id="3.30.565.10">
    <property type="entry name" value="Histidine kinase-like ATPase, C-terminal domain"/>
    <property type="match status" value="1"/>
</dbReference>
<sequence length="392" mass="42212">MQSVGRSGTEGTLRDVAIKPDATRSQILENQTRHRPSARTGPAISDQNKFPALPFLLIAVAATLLIAINIGHATMPDIVGDAFIALSAVIAALLAGALGFVWWRRRAMLYVSALVPPENSVSTAANGAVKKIEREYGELLRRYHEAKIRAETAERAKASFLAHLNHDLRTPLNHIIGFADLIGHQAFGPLGSERYLAYASDISRSGKQLLVSISDILELAEFDSGARVLHVENVCVEKMFDALKIRFAASAKRAGVHLDIKNPQGVELDGDIMCLQRMLGNLIDNAVRFTPAGGRIYVDAWSAEDGIVLEVTDTGIGIPDERIRTLTKPFNLEDALKTHNQAGMGLGLAIAKIIAELSGGQLAIQSTPAIGTTVAVSLPIRAQEKQKKNIAA</sequence>
<feature type="transmembrane region" description="Helical" evidence="8">
    <location>
        <begin position="52"/>
        <end position="70"/>
    </location>
</feature>
<evidence type="ECO:0000256" key="6">
    <source>
        <dbReference type="SAM" id="Coils"/>
    </source>
</evidence>
<keyword evidence="8" id="KW-0812">Transmembrane</keyword>
<feature type="coiled-coil region" evidence="6">
    <location>
        <begin position="129"/>
        <end position="156"/>
    </location>
</feature>
<dbReference type="Pfam" id="PF02518">
    <property type="entry name" value="HATPase_c"/>
    <property type="match status" value="1"/>
</dbReference>
<dbReference type="CDD" id="cd00075">
    <property type="entry name" value="HATPase"/>
    <property type="match status" value="1"/>
</dbReference>
<keyword evidence="8" id="KW-0472">Membrane</keyword>
<gene>
    <name evidence="10" type="ORF">MNBD_ALPHA12-402</name>
</gene>
<proteinExistence type="predicted"/>
<dbReference type="CDD" id="cd00082">
    <property type="entry name" value="HisKA"/>
    <property type="match status" value="1"/>
</dbReference>
<evidence type="ECO:0000256" key="1">
    <source>
        <dbReference type="ARBA" id="ARBA00000085"/>
    </source>
</evidence>
<keyword evidence="5" id="KW-0418">Kinase</keyword>
<evidence type="ECO:0000256" key="5">
    <source>
        <dbReference type="ARBA" id="ARBA00022777"/>
    </source>
</evidence>
<dbReference type="GO" id="GO:0000155">
    <property type="term" value="F:phosphorelay sensor kinase activity"/>
    <property type="evidence" value="ECO:0007669"/>
    <property type="project" value="InterPro"/>
</dbReference>
<evidence type="ECO:0000256" key="4">
    <source>
        <dbReference type="ARBA" id="ARBA00022679"/>
    </source>
</evidence>
<dbReference type="InterPro" id="IPR036097">
    <property type="entry name" value="HisK_dim/P_sf"/>
</dbReference>
<dbReference type="PANTHER" id="PTHR43047">
    <property type="entry name" value="TWO-COMPONENT HISTIDINE PROTEIN KINASE"/>
    <property type="match status" value="1"/>
</dbReference>
<evidence type="ECO:0000259" key="9">
    <source>
        <dbReference type="PROSITE" id="PS50109"/>
    </source>
</evidence>
<evidence type="ECO:0000256" key="3">
    <source>
        <dbReference type="ARBA" id="ARBA00022553"/>
    </source>
</evidence>
<dbReference type="SUPFAM" id="SSF55874">
    <property type="entry name" value="ATPase domain of HSP90 chaperone/DNA topoisomerase II/histidine kinase"/>
    <property type="match status" value="1"/>
</dbReference>
<dbReference type="AlphaFoldDB" id="A0A3B0TYS1"/>
<evidence type="ECO:0000256" key="2">
    <source>
        <dbReference type="ARBA" id="ARBA00012438"/>
    </source>
</evidence>
<protein>
    <recommendedName>
        <fullName evidence="2">histidine kinase</fullName>
        <ecNumber evidence="2">2.7.13.3</ecNumber>
    </recommendedName>
</protein>
<dbReference type="InterPro" id="IPR036890">
    <property type="entry name" value="HATPase_C_sf"/>
</dbReference>
<evidence type="ECO:0000256" key="8">
    <source>
        <dbReference type="SAM" id="Phobius"/>
    </source>
</evidence>
<dbReference type="SUPFAM" id="SSF47384">
    <property type="entry name" value="Homodimeric domain of signal transducing histidine kinase"/>
    <property type="match status" value="1"/>
</dbReference>
<dbReference type="Gene3D" id="1.10.287.130">
    <property type="match status" value="1"/>
</dbReference>
<dbReference type="EC" id="2.7.13.3" evidence="2"/>
<feature type="transmembrane region" description="Helical" evidence="8">
    <location>
        <begin position="82"/>
        <end position="103"/>
    </location>
</feature>
<dbReference type="EMBL" id="UOEO01000114">
    <property type="protein sequence ID" value="VAW19512.1"/>
    <property type="molecule type" value="Genomic_DNA"/>
</dbReference>
<dbReference type="InterPro" id="IPR004358">
    <property type="entry name" value="Sig_transdc_His_kin-like_C"/>
</dbReference>
<evidence type="ECO:0000313" key="10">
    <source>
        <dbReference type="EMBL" id="VAW19512.1"/>
    </source>
</evidence>
<dbReference type="InterPro" id="IPR003594">
    <property type="entry name" value="HATPase_dom"/>
</dbReference>
<feature type="region of interest" description="Disordered" evidence="7">
    <location>
        <begin position="25"/>
        <end position="45"/>
    </location>
</feature>
<evidence type="ECO:0000256" key="7">
    <source>
        <dbReference type="SAM" id="MobiDB-lite"/>
    </source>
</evidence>
<dbReference type="SMART" id="SM00388">
    <property type="entry name" value="HisKA"/>
    <property type="match status" value="1"/>
</dbReference>
<keyword evidence="4" id="KW-0808">Transferase</keyword>
<dbReference type="GO" id="GO:0009927">
    <property type="term" value="F:histidine phosphotransfer kinase activity"/>
    <property type="evidence" value="ECO:0007669"/>
    <property type="project" value="TreeGrafter"/>
</dbReference>